<keyword evidence="2" id="KW-0805">Transcription regulation</keyword>
<keyword evidence="8" id="KW-1185">Reference proteome</keyword>
<dbReference type="GO" id="GO:0005634">
    <property type="term" value="C:nucleus"/>
    <property type="evidence" value="ECO:0007669"/>
    <property type="project" value="UniProtKB-SubCell"/>
</dbReference>
<evidence type="ECO:0000256" key="2">
    <source>
        <dbReference type="ARBA" id="ARBA00023015"/>
    </source>
</evidence>
<name>A0AA86VD35_9FABA</name>
<dbReference type="Proteomes" id="UP001189624">
    <property type="component" value="Chromosome 4"/>
</dbReference>
<feature type="region of interest" description="SAW" evidence="5">
    <location>
        <begin position="567"/>
        <end position="645"/>
    </location>
</feature>
<keyword evidence="3" id="KW-0804">Transcription</keyword>
<feature type="region of interest" description="Leucine repeat II (LRII)" evidence="5">
    <location>
        <begin position="424"/>
        <end position="456"/>
    </location>
</feature>
<evidence type="ECO:0000256" key="5">
    <source>
        <dbReference type="PROSITE-ProRule" id="PRU01191"/>
    </source>
</evidence>
<dbReference type="InterPro" id="IPR005202">
    <property type="entry name" value="TF_GRAS"/>
</dbReference>
<feature type="region of interest" description="Disordered" evidence="6">
    <location>
        <begin position="241"/>
        <end position="274"/>
    </location>
</feature>
<proteinExistence type="inferred from homology"/>
<dbReference type="PANTHER" id="PTHR31636">
    <property type="entry name" value="OSJNBA0084A10.13 PROTEIN-RELATED"/>
    <property type="match status" value="1"/>
</dbReference>
<comment type="similarity">
    <text evidence="5">Belongs to the GRAS family.</text>
</comment>
<evidence type="ECO:0000313" key="8">
    <source>
        <dbReference type="Proteomes" id="UP001189624"/>
    </source>
</evidence>
<comment type="caution">
    <text evidence="5">Lacks conserved residue(s) required for the propagation of feature annotation.</text>
</comment>
<protein>
    <recommendedName>
        <fullName evidence="9">Scarecrow-like protein 8</fullName>
    </recommendedName>
</protein>
<reference evidence="7" key="1">
    <citation type="submission" date="2023-10" db="EMBL/GenBank/DDBJ databases">
        <authorList>
            <person name="Domelevo Entfellner J.-B."/>
        </authorList>
    </citation>
    <scope>NUCLEOTIDE SEQUENCE</scope>
</reference>
<evidence type="ECO:0000256" key="4">
    <source>
        <dbReference type="ARBA" id="ARBA00023242"/>
    </source>
</evidence>
<comment type="subcellular location">
    <subcellularLocation>
        <location evidence="1">Nucleus</location>
    </subcellularLocation>
</comment>
<organism evidence="7 8">
    <name type="scientific">Sphenostylis stenocarpa</name>
    <dbReference type="NCBI Taxonomy" id="92480"/>
    <lineage>
        <taxon>Eukaryota</taxon>
        <taxon>Viridiplantae</taxon>
        <taxon>Streptophyta</taxon>
        <taxon>Embryophyta</taxon>
        <taxon>Tracheophyta</taxon>
        <taxon>Spermatophyta</taxon>
        <taxon>Magnoliopsida</taxon>
        <taxon>eudicotyledons</taxon>
        <taxon>Gunneridae</taxon>
        <taxon>Pentapetalae</taxon>
        <taxon>rosids</taxon>
        <taxon>fabids</taxon>
        <taxon>Fabales</taxon>
        <taxon>Fabaceae</taxon>
        <taxon>Papilionoideae</taxon>
        <taxon>50 kb inversion clade</taxon>
        <taxon>NPAAA clade</taxon>
        <taxon>indigoferoid/millettioid clade</taxon>
        <taxon>Phaseoleae</taxon>
        <taxon>Sphenostylis</taxon>
    </lineage>
</organism>
<accession>A0AA86VD35</accession>
<gene>
    <name evidence="7" type="ORF">AYBTSS11_LOCUS15523</name>
</gene>
<evidence type="ECO:0008006" key="9">
    <source>
        <dbReference type="Google" id="ProtNLM"/>
    </source>
</evidence>
<sequence length="645" mass="70696">MSSPGFTGGAGASGYFAGAGGFSGRSIPAATMNNPNAAASATTNLHPLYRAQQQNLPAMFLDPSSQIAQRQTPTLIGKRTLTEFQTYNQTYNQTNNNPNHVLSNLLLRSVKPRTNFPQSSMDNFPELQNQNPSVYQPQRFGVPLLHQLRPQPINLPSNGPGPMTGPNFGYRNSNLGLPQNRVRLSVPLPVPVQVAEPEKKNIDHRLLELEKQLLEDNDEEGEADAASVITTSEWSETYQNLISPGPVQKPVSTSPTSSTASSTSSSSSVASPASGCSKQTLMEAASAIVEGKHDVATEILNRLNGPNRTDRLTDCMVSALKSRLNPVEYPPPVAELFSQEHAESTQLLLENSVCFKVGFMAANLAILEAAFEEKTENRFCVVDFEIGQGKQYPHLLNALSARGQNATLKIVAVFETGGEDKVRAVGDMLSRIAERMRIGFEFKLVATKKLTELTRESLGCDADEVLAVNFPFKLSKIPDESVSTENPRDDLLRRVKGLAPRVVTIVEQEMNANTAPFLARVAETLSYYSTMLESIEATTNRDNNNSNNTDRFRLEEGLSRKLHNSVSCEGRDRVERCEVFGKWRARMTMAGFELKPLSQNMAESIKSRLTSVNNRVNSGLIVKEENGGICAGWMGRTLTVASAWR</sequence>
<evidence type="ECO:0000256" key="6">
    <source>
        <dbReference type="SAM" id="MobiDB-lite"/>
    </source>
</evidence>
<keyword evidence="4" id="KW-0539">Nucleus</keyword>
<dbReference type="Pfam" id="PF03514">
    <property type="entry name" value="GRAS"/>
    <property type="match status" value="1"/>
</dbReference>
<dbReference type="AlphaFoldDB" id="A0AA86VD35"/>
<dbReference type="EMBL" id="OY731401">
    <property type="protein sequence ID" value="CAJ1952860.1"/>
    <property type="molecule type" value="Genomic_DNA"/>
</dbReference>
<feature type="compositionally biased region" description="Low complexity" evidence="6">
    <location>
        <begin position="250"/>
        <end position="274"/>
    </location>
</feature>
<evidence type="ECO:0000256" key="1">
    <source>
        <dbReference type="ARBA" id="ARBA00004123"/>
    </source>
</evidence>
<dbReference type="Gramene" id="rna-AYBTSS11_LOCUS15523">
    <property type="protein sequence ID" value="CAJ1952860.1"/>
    <property type="gene ID" value="gene-AYBTSS11_LOCUS15523"/>
</dbReference>
<evidence type="ECO:0000313" key="7">
    <source>
        <dbReference type="EMBL" id="CAJ1952860.1"/>
    </source>
</evidence>
<evidence type="ECO:0000256" key="3">
    <source>
        <dbReference type="ARBA" id="ARBA00023163"/>
    </source>
</evidence>
<dbReference type="PROSITE" id="PS50985">
    <property type="entry name" value="GRAS"/>
    <property type="match status" value="1"/>
</dbReference>